<dbReference type="NCBIfam" id="TIGR00786">
    <property type="entry name" value="dctM"/>
    <property type="match status" value="1"/>
</dbReference>
<keyword evidence="4 8" id="KW-0812">Transmembrane</keyword>
<evidence type="ECO:0000256" key="3">
    <source>
        <dbReference type="ARBA" id="ARBA00022519"/>
    </source>
</evidence>
<organism evidence="10 11">
    <name type="scientific">Arthrobacter gengyunqii</name>
    <dbReference type="NCBI Taxonomy" id="2886940"/>
    <lineage>
        <taxon>Bacteria</taxon>
        <taxon>Bacillati</taxon>
        <taxon>Actinomycetota</taxon>
        <taxon>Actinomycetes</taxon>
        <taxon>Micrococcales</taxon>
        <taxon>Micrococcaceae</taxon>
        <taxon>Arthrobacter</taxon>
    </lineage>
</organism>
<name>A0A9X1M0S0_9MICC</name>
<evidence type="ECO:0000256" key="4">
    <source>
        <dbReference type="ARBA" id="ARBA00022692"/>
    </source>
</evidence>
<feature type="transmembrane region" description="Helical" evidence="8">
    <location>
        <begin position="298"/>
        <end position="319"/>
    </location>
</feature>
<evidence type="ECO:0000256" key="8">
    <source>
        <dbReference type="SAM" id="Phobius"/>
    </source>
</evidence>
<evidence type="ECO:0000313" key="10">
    <source>
        <dbReference type="EMBL" id="MCC3269169.1"/>
    </source>
</evidence>
<feature type="region of interest" description="Disordered" evidence="7">
    <location>
        <begin position="198"/>
        <end position="227"/>
    </location>
</feature>
<keyword evidence="2" id="KW-1003">Cell membrane</keyword>
<feature type="domain" description="TRAP C4-dicarboxylate transport system permease DctM subunit" evidence="9">
    <location>
        <begin position="8"/>
        <end position="443"/>
    </location>
</feature>
<dbReference type="PANTHER" id="PTHR33362">
    <property type="entry name" value="SIALIC ACID TRAP TRANSPORTER PERMEASE PROTEIN SIAT-RELATED"/>
    <property type="match status" value="1"/>
</dbReference>
<evidence type="ECO:0000313" key="11">
    <source>
        <dbReference type="Proteomes" id="UP001139264"/>
    </source>
</evidence>
<keyword evidence="3" id="KW-0997">Cell inner membrane</keyword>
<protein>
    <submittedName>
        <fullName evidence="10">TRAP transporter large permease</fullName>
    </submittedName>
</protein>
<evidence type="ECO:0000256" key="1">
    <source>
        <dbReference type="ARBA" id="ARBA00004429"/>
    </source>
</evidence>
<comment type="subcellular location">
    <subcellularLocation>
        <location evidence="1">Cell inner membrane</location>
        <topology evidence="1">Multi-pass membrane protein</topology>
    </subcellularLocation>
</comment>
<keyword evidence="6 8" id="KW-0472">Membrane</keyword>
<feature type="transmembrane region" description="Helical" evidence="8">
    <location>
        <begin position="131"/>
        <end position="154"/>
    </location>
</feature>
<feature type="transmembrane region" description="Helical" evidence="8">
    <location>
        <begin position="240"/>
        <end position="261"/>
    </location>
</feature>
<sequence>MIIAAALTLIMIVLGIPVAYAFGIGGLFAFASFGDVSQLPSVTYHAIDSYPLLAIPFFLLAGEIMKSGGVTRRLVNFVAIFTGWIRGGMGLNLLGASAIFGAISGSSIATVSAIGSIMTPEMVKRGYPRNYIGGITSVAGLLGILIPPSIPMIVYGMTANVSISQLFLSGISAGILLFLAMAIVNLWWARKRVDLRDRVEEDQEESPTTTGGTIKPSGSLRTLQKAPGTTRVRVSPLHRIGVAIPALLMPIIILGGIYSGLLTPTESGAAACVYGLLVGLLIYREIKPNNVPQILSRSILAAAPIMLIIALGGVFSRALTLSGVTTELTMWIESLNTPTWVILVAMNILLLLVGCFVEENTAIIILTPLLLPIAVGIGVDPVHFGMIMVLNLGMGLATPPMAPNIFVAARACQVPFHKIIGTAGFFLLTAALPVLIIINAFPALSLWYR</sequence>
<feature type="transmembrane region" description="Helical" evidence="8">
    <location>
        <begin position="99"/>
        <end position="119"/>
    </location>
</feature>
<comment type="caution">
    <text evidence="10">The sequence shown here is derived from an EMBL/GenBank/DDBJ whole genome shotgun (WGS) entry which is preliminary data.</text>
</comment>
<evidence type="ECO:0000256" key="7">
    <source>
        <dbReference type="SAM" id="MobiDB-lite"/>
    </source>
</evidence>
<feature type="transmembrane region" description="Helical" evidence="8">
    <location>
        <begin position="267"/>
        <end position="286"/>
    </location>
</feature>
<dbReference type="GO" id="GO:0022857">
    <property type="term" value="F:transmembrane transporter activity"/>
    <property type="evidence" value="ECO:0007669"/>
    <property type="project" value="TreeGrafter"/>
</dbReference>
<feature type="transmembrane region" description="Helical" evidence="8">
    <location>
        <begin position="45"/>
        <end position="62"/>
    </location>
</feature>
<dbReference type="InterPro" id="IPR004681">
    <property type="entry name" value="TRAP_DctM"/>
</dbReference>
<dbReference type="Pfam" id="PF06808">
    <property type="entry name" value="DctM"/>
    <property type="match status" value="1"/>
</dbReference>
<dbReference type="InterPro" id="IPR010656">
    <property type="entry name" value="DctM"/>
</dbReference>
<proteinExistence type="predicted"/>
<dbReference type="Proteomes" id="UP001139264">
    <property type="component" value="Unassembled WGS sequence"/>
</dbReference>
<dbReference type="PIRSF" id="PIRSF006066">
    <property type="entry name" value="HI0050"/>
    <property type="match status" value="1"/>
</dbReference>
<feature type="transmembrane region" description="Helical" evidence="8">
    <location>
        <begin position="339"/>
        <end position="357"/>
    </location>
</feature>
<evidence type="ECO:0000259" key="9">
    <source>
        <dbReference type="Pfam" id="PF06808"/>
    </source>
</evidence>
<accession>A0A9X1M0S0</accession>
<feature type="transmembrane region" description="Helical" evidence="8">
    <location>
        <begin position="166"/>
        <end position="188"/>
    </location>
</feature>
<dbReference type="PANTHER" id="PTHR33362:SF5">
    <property type="entry name" value="C4-DICARBOXYLATE TRAP TRANSPORTER LARGE PERMEASE PROTEIN DCTM"/>
    <property type="match status" value="1"/>
</dbReference>
<evidence type="ECO:0000256" key="2">
    <source>
        <dbReference type="ARBA" id="ARBA00022475"/>
    </source>
</evidence>
<dbReference type="RefSeq" id="WP_227907654.1">
    <property type="nucleotide sequence ID" value="NZ_CP095461.1"/>
</dbReference>
<feature type="transmembrane region" description="Helical" evidence="8">
    <location>
        <begin position="74"/>
        <end position="93"/>
    </location>
</feature>
<evidence type="ECO:0000256" key="6">
    <source>
        <dbReference type="ARBA" id="ARBA00023136"/>
    </source>
</evidence>
<feature type="transmembrane region" description="Helical" evidence="8">
    <location>
        <begin position="425"/>
        <end position="448"/>
    </location>
</feature>
<evidence type="ECO:0000256" key="5">
    <source>
        <dbReference type="ARBA" id="ARBA00022989"/>
    </source>
</evidence>
<dbReference type="EMBL" id="JAJFZP010000006">
    <property type="protein sequence ID" value="MCC3269169.1"/>
    <property type="molecule type" value="Genomic_DNA"/>
</dbReference>
<reference evidence="10" key="1">
    <citation type="submission" date="2021-10" db="EMBL/GenBank/DDBJ databases">
        <title>Novel species in genus Arthrobacter.</title>
        <authorList>
            <person name="Liu Y."/>
        </authorList>
    </citation>
    <scope>NUCLEOTIDE SEQUENCE</scope>
    <source>
        <strain evidence="10">Zg-Y809</strain>
    </source>
</reference>
<dbReference type="GO" id="GO:0005886">
    <property type="term" value="C:plasma membrane"/>
    <property type="evidence" value="ECO:0007669"/>
    <property type="project" value="UniProtKB-SubCell"/>
</dbReference>
<keyword evidence="5 8" id="KW-1133">Transmembrane helix</keyword>
<gene>
    <name evidence="10" type="ORF">LJ751_07315</name>
</gene>
<dbReference type="AlphaFoldDB" id="A0A9X1M0S0"/>